<feature type="transmembrane region" description="Helical" evidence="6">
    <location>
        <begin position="273"/>
        <end position="292"/>
    </location>
</feature>
<evidence type="ECO:0000313" key="9">
    <source>
        <dbReference type="EMBL" id="ABE48718.1"/>
    </source>
</evidence>
<comment type="catalytic activity">
    <reaction evidence="1">
        <text>ATP + protein L-histidine = ADP + protein N-phospho-L-histidine.</text>
        <dbReference type="EC" id="2.7.13.3"/>
    </reaction>
</comment>
<keyword evidence="6" id="KW-0472">Membrane</keyword>
<dbReference type="Gene3D" id="2.60.120.260">
    <property type="entry name" value="Galactose-binding domain-like"/>
    <property type="match status" value="1"/>
</dbReference>
<keyword evidence="7" id="KW-0732">Signal</keyword>
<dbReference type="InterPro" id="IPR008979">
    <property type="entry name" value="Galactose-bd-like_sf"/>
</dbReference>
<feature type="signal peptide" evidence="7">
    <location>
        <begin position="1"/>
        <end position="23"/>
    </location>
</feature>
<evidence type="ECO:0000256" key="6">
    <source>
        <dbReference type="SAM" id="Phobius"/>
    </source>
</evidence>
<dbReference type="GO" id="GO:0004673">
    <property type="term" value="F:protein histidine kinase activity"/>
    <property type="evidence" value="ECO:0007669"/>
    <property type="project" value="UniProtKB-EC"/>
</dbReference>
<dbReference type="PANTHER" id="PTHR24421:SF10">
    <property type="entry name" value="NITRATE_NITRITE SENSOR PROTEIN NARQ"/>
    <property type="match status" value="1"/>
</dbReference>
<feature type="transmembrane region" description="Helical" evidence="6">
    <location>
        <begin position="180"/>
        <end position="201"/>
    </location>
</feature>
<feature type="chain" id="PRO_5004189662" description="histidine kinase" evidence="7">
    <location>
        <begin position="24"/>
        <end position="615"/>
    </location>
</feature>
<evidence type="ECO:0000256" key="7">
    <source>
        <dbReference type="SAM" id="SignalP"/>
    </source>
</evidence>
<feature type="transmembrane region" description="Helical" evidence="6">
    <location>
        <begin position="328"/>
        <end position="351"/>
    </location>
</feature>
<proteinExistence type="predicted"/>
<keyword evidence="3" id="KW-0808">Transferase</keyword>
<evidence type="ECO:0000256" key="3">
    <source>
        <dbReference type="ARBA" id="ARBA00022679"/>
    </source>
</evidence>
<name>Q1H469_METFK</name>
<feature type="transmembrane region" description="Helical" evidence="6">
    <location>
        <begin position="357"/>
        <end position="375"/>
    </location>
</feature>
<evidence type="ECO:0000256" key="5">
    <source>
        <dbReference type="ARBA" id="ARBA00023012"/>
    </source>
</evidence>
<feature type="domain" description="Histidine kinase/HSP90-like ATPase" evidence="8">
    <location>
        <begin position="522"/>
        <end position="615"/>
    </location>
</feature>
<dbReference type="KEGG" id="mfa:Mfla_0448"/>
<dbReference type="SUPFAM" id="SSF49785">
    <property type="entry name" value="Galactose-binding domain-like"/>
    <property type="match status" value="1"/>
</dbReference>
<dbReference type="SUPFAM" id="SSF55874">
    <property type="entry name" value="ATPase domain of HSP90 chaperone/DNA topoisomerase II/histidine kinase"/>
    <property type="match status" value="1"/>
</dbReference>
<keyword evidence="5" id="KW-0902">Two-component regulatory system</keyword>
<dbReference type="PANTHER" id="PTHR24421">
    <property type="entry name" value="NITRATE/NITRITE SENSOR PROTEIN NARX-RELATED"/>
    <property type="match status" value="1"/>
</dbReference>
<keyword evidence="6" id="KW-0812">Transmembrane</keyword>
<feature type="transmembrane region" description="Helical" evidence="6">
    <location>
        <begin position="239"/>
        <end position="261"/>
    </location>
</feature>
<keyword evidence="10" id="KW-1185">Reference proteome</keyword>
<dbReference type="InterPro" id="IPR011623">
    <property type="entry name" value="7TMR_DISM_rcpt_extracell_dom1"/>
</dbReference>
<dbReference type="AlphaFoldDB" id="Q1H469"/>
<dbReference type="InterPro" id="IPR003594">
    <property type="entry name" value="HATPase_dom"/>
</dbReference>
<dbReference type="HOGENOM" id="CLU_014388_0_0_4"/>
<dbReference type="RefSeq" id="WP_011478815.1">
    <property type="nucleotide sequence ID" value="NC_007947.1"/>
</dbReference>
<evidence type="ECO:0000256" key="1">
    <source>
        <dbReference type="ARBA" id="ARBA00000085"/>
    </source>
</evidence>
<dbReference type="Pfam" id="PF02518">
    <property type="entry name" value="HATPase_c"/>
    <property type="match status" value="1"/>
</dbReference>
<dbReference type="Gene3D" id="3.30.565.10">
    <property type="entry name" value="Histidine kinase-like ATPase, C-terminal domain"/>
    <property type="match status" value="1"/>
</dbReference>
<protein>
    <recommendedName>
        <fullName evidence="2">histidine kinase</fullName>
        <ecNumber evidence="2">2.7.13.3</ecNumber>
    </recommendedName>
</protein>
<evidence type="ECO:0000256" key="2">
    <source>
        <dbReference type="ARBA" id="ARBA00012438"/>
    </source>
</evidence>
<dbReference type="Proteomes" id="UP000002440">
    <property type="component" value="Chromosome"/>
</dbReference>
<dbReference type="GO" id="GO:0000160">
    <property type="term" value="P:phosphorelay signal transduction system"/>
    <property type="evidence" value="ECO:0007669"/>
    <property type="project" value="UniProtKB-KW"/>
</dbReference>
<dbReference type="SMART" id="SM00387">
    <property type="entry name" value="HATPase_c"/>
    <property type="match status" value="1"/>
</dbReference>
<dbReference type="InterPro" id="IPR036890">
    <property type="entry name" value="HATPase_C_sf"/>
</dbReference>
<gene>
    <name evidence="9" type="ordered locus">Mfla_0448</name>
</gene>
<dbReference type="CDD" id="cd16917">
    <property type="entry name" value="HATPase_UhpB-NarQ-NarX-like"/>
    <property type="match status" value="1"/>
</dbReference>
<dbReference type="EC" id="2.7.13.3" evidence="2"/>
<keyword evidence="6" id="KW-1133">Transmembrane helix</keyword>
<dbReference type="OrthoDB" id="9813412at2"/>
<reference evidence="9 10" key="1">
    <citation type="submission" date="2006-03" db="EMBL/GenBank/DDBJ databases">
        <title>Complete sequence of Methylobacillus flagellatus KT.</title>
        <authorList>
            <consortium name="US DOE Joint Genome Institute"/>
            <person name="Copeland A."/>
            <person name="Lucas S."/>
            <person name="Lapidus A."/>
            <person name="Barry K."/>
            <person name="Detter J.C."/>
            <person name="Glavina del Rio T."/>
            <person name="Hammon N."/>
            <person name="Israni S."/>
            <person name="Dalin E."/>
            <person name="Tice H."/>
            <person name="Pitluck S."/>
            <person name="Brettin T."/>
            <person name="Bruce D."/>
            <person name="Han C."/>
            <person name="Tapia R."/>
            <person name="Saunders E."/>
            <person name="Gilna P."/>
            <person name="Schmutz J."/>
            <person name="Larimer F."/>
            <person name="Land M."/>
            <person name="Kyrpides N."/>
            <person name="Anderson I."/>
            <person name="Richardson P."/>
        </authorList>
    </citation>
    <scope>NUCLEOTIDE SEQUENCE [LARGE SCALE GENOMIC DNA]</scope>
    <source>
        <strain evidence="10">KT / ATCC 51484 / DSM 6875</strain>
    </source>
</reference>
<evidence type="ECO:0000313" key="10">
    <source>
        <dbReference type="Proteomes" id="UP000002440"/>
    </source>
</evidence>
<dbReference type="Pfam" id="PF07695">
    <property type="entry name" value="7TMR-DISM_7TM"/>
    <property type="match status" value="1"/>
</dbReference>
<organism evidence="9 10">
    <name type="scientific">Methylobacillus flagellatus (strain ATCC 51484 / DSM 6875 / VKM B-1610 / KT)</name>
    <dbReference type="NCBI Taxonomy" id="265072"/>
    <lineage>
        <taxon>Bacteria</taxon>
        <taxon>Pseudomonadati</taxon>
        <taxon>Pseudomonadota</taxon>
        <taxon>Betaproteobacteria</taxon>
        <taxon>Nitrosomonadales</taxon>
        <taxon>Methylophilaceae</taxon>
        <taxon>Methylobacillus</taxon>
    </lineage>
</organism>
<dbReference type="EMBL" id="CP000284">
    <property type="protein sequence ID" value="ABE48718.1"/>
    <property type="molecule type" value="Genomic_DNA"/>
</dbReference>
<dbReference type="InterPro" id="IPR050482">
    <property type="entry name" value="Sensor_HK_TwoCompSys"/>
</dbReference>
<keyword evidence="4 9" id="KW-0418">Kinase</keyword>
<feature type="transmembrane region" description="Helical" evidence="6">
    <location>
        <begin position="208"/>
        <end position="227"/>
    </location>
</feature>
<dbReference type="Gene3D" id="1.20.5.1930">
    <property type="match status" value="1"/>
</dbReference>
<evidence type="ECO:0000259" key="8">
    <source>
        <dbReference type="SMART" id="SM00387"/>
    </source>
</evidence>
<evidence type="ECO:0000256" key="4">
    <source>
        <dbReference type="ARBA" id="ARBA00022777"/>
    </source>
</evidence>
<dbReference type="eggNOG" id="COG4585">
    <property type="taxonomic scope" value="Bacteria"/>
</dbReference>
<dbReference type="STRING" id="265072.Mfla_0448"/>
<sequence length="615" mass="67914">MIRLVHLLWGIVLAMATVTAAGAGEASCAAHVTRIEAALAGALPAEAAWVPVTLPDNWEARWPGQGGTVWYRIHWQPACPAASGKALALLAESIVMAGEVHLNGKLLWRDASLREPLSRSWNMPRYWLLPPAMLHEDDNTLLFRVVGVAGQMPGLGRIHLGEAGQLQQQFDQLWWRNRTLFVANLAISAVLGVIIFCAWLGNRRQSEYGWYALMALCWVLFAANTLATTPWPFAHSVTAAKANAMALTLYVACFCMFTWRFGRQRLPRAEQALWAASALLIIAIACTPAAMLKHALTAGYLIPTAVFCINCLQFAVHAMRSRNPENLILAVALLLFCSVALYDCLLVFQVIQEGRALTPFSSIAAMLCMSGVLGLRHARNMRRIERFNEALEQGIDQARAELALRLKREHELVLDNTRLQERLKISHDLHDGLGGSLVRMMAVVEQAPAPLKNQQFLSMLKLLRDDLRQTIDHGSSSGIKVPGTPSEWIAPLRHRFMQLFDDHGIVATWTVPAQWQATPSALQCLALTRLVEEALVNVLKHSRATRVQVHMWYPGPGELMLRIEDNGIGFDVTAVRRAGISIGMRSMHARIAAVGGSLKVQSEPGCTVLAATFQR</sequence>
<accession>Q1H469</accession>
<feature type="transmembrane region" description="Helical" evidence="6">
    <location>
        <begin position="298"/>
        <end position="316"/>
    </location>
</feature>